<organism evidence="2">
    <name type="scientific">Hymenolepis diminuta</name>
    <name type="common">Rat tapeworm</name>
    <dbReference type="NCBI Taxonomy" id="6216"/>
    <lineage>
        <taxon>Eukaryota</taxon>
        <taxon>Metazoa</taxon>
        <taxon>Spiralia</taxon>
        <taxon>Lophotrochozoa</taxon>
        <taxon>Platyhelminthes</taxon>
        <taxon>Cestoda</taxon>
        <taxon>Eucestoda</taxon>
        <taxon>Cyclophyllidea</taxon>
        <taxon>Hymenolepididae</taxon>
        <taxon>Hymenolepis</taxon>
    </lineage>
</organism>
<name>A0A0R3SNJ1_HYMDI</name>
<dbReference type="AlphaFoldDB" id="A0A0R3SNJ1"/>
<evidence type="ECO:0000256" key="1">
    <source>
        <dbReference type="SAM" id="MobiDB-lite"/>
    </source>
</evidence>
<proteinExistence type="predicted"/>
<reference evidence="2" key="1">
    <citation type="submission" date="2017-02" db="UniProtKB">
        <authorList>
            <consortium name="WormBaseParasite"/>
        </authorList>
    </citation>
    <scope>IDENTIFICATION</scope>
</reference>
<accession>A0A0R3SNJ1</accession>
<protein>
    <submittedName>
        <fullName evidence="2">Cadherin domain-containing protein</fullName>
    </submittedName>
</protein>
<feature type="compositionally biased region" description="Basic and acidic residues" evidence="1">
    <location>
        <begin position="108"/>
        <end position="118"/>
    </location>
</feature>
<evidence type="ECO:0000313" key="2">
    <source>
        <dbReference type="WBParaSite" id="HDID_0000650601-mRNA-1"/>
    </source>
</evidence>
<dbReference type="WBParaSite" id="HDID_0000650601-mRNA-1">
    <property type="protein sequence ID" value="HDID_0000650601-mRNA-1"/>
    <property type="gene ID" value="HDID_0000650601"/>
</dbReference>
<feature type="region of interest" description="Disordered" evidence="1">
    <location>
        <begin position="94"/>
        <end position="118"/>
    </location>
</feature>
<sequence>LSKLLWSDNLQCPYFRRNQTSLVHLHVSISTAVFLRDHQLNGTLAEGIVRAPCGSVQYEMDVDGQTWYAAKPSKLETGPLDIIINVLDLPPPGNNEALEIQPSNQQSHRSERSRKSPK</sequence>